<keyword evidence="2" id="KW-0444">Lipid biosynthesis</keyword>
<evidence type="ECO:0000256" key="2">
    <source>
        <dbReference type="ARBA" id="ARBA00022516"/>
    </source>
</evidence>
<comment type="catalytic activity">
    <reaction evidence="10">
        <text>a (3R)-hydroxyacyl-[ACP] + L-ornithine = a lyso-ornithine lipid + holo-[ACP] + H(+)</text>
        <dbReference type="Rhea" id="RHEA:20633"/>
        <dbReference type="Rhea" id="RHEA-COMP:9685"/>
        <dbReference type="Rhea" id="RHEA-COMP:9945"/>
        <dbReference type="ChEBI" id="CHEBI:15378"/>
        <dbReference type="ChEBI" id="CHEBI:46911"/>
        <dbReference type="ChEBI" id="CHEBI:64479"/>
        <dbReference type="ChEBI" id="CHEBI:78827"/>
        <dbReference type="ChEBI" id="CHEBI:138482"/>
        <dbReference type="EC" id="2.3.2.30"/>
    </reaction>
    <physiologicalReaction direction="left-to-right" evidence="10">
        <dbReference type="Rhea" id="RHEA:20634"/>
    </physiologicalReaction>
</comment>
<evidence type="ECO:0000313" key="12">
    <source>
        <dbReference type="Proteomes" id="UP000043764"/>
    </source>
</evidence>
<dbReference type="Gene3D" id="3.40.630.30">
    <property type="match status" value="1"/>
</dbReference>
<dbReference type="RefSeq" id="WP_243445108.1">
    <property type="nucleotide sequence ID" value="NZ_CVRL01000033.1"/>
</dbReference>
<comment type="function">
    <text evidence="9">Catalyzes the first step in the biosynthesis of ornithine lipids, which are phosphorus-free membrane lipids. Catalyzes the 3-hydroxyacyl-acyl carrier protein-dependent acylation of ornithine to form lyso-ornithine lipid (LOL).</text>
</comment>
<evidence type="ECO:0000256" key="10">
    <source>
        <dbReference type="ARBA" id="ARBA00047785"/>
    </source>
</evidence>
<dbReference type="AlphaFoldDB" id="A0A0H5D331"/>
<dbReference type="InterPro" id="IPR016181">
    <property type="entry name" value="Acyl_CoA_acyltransferase"/>
</dbReference>
<dbReference type="PANTHER" id="PTHR37323:SF1">
    <property type="entry name" value="L-ORNITHINE N(ALPHA)-ACYLTRANSFERASE"/>
    <property type="match status" value="1"/>
</dbReference>
<evidence type="ECO:0000256" key="9">
    <source>
        <dbReference type="ARBA" id="ARBA00045724"/>
    </source>
</evidence>
<name>A0A0H5D331_9RHOB</name>
<evidence type="ECO:0000313" key="11">
    <source>
        <dbReference type="EMBL" id="CRL11627.1"/>
    </source>
</evidence>
<evidence type="ECO:0000256" key="3">
    <source>
        <dbReference type="ARBA" id="ARBA00022679"/>
    </source>
</evidence>
<evidence type="ECO:0000256" key="1">
    <source>
        <dbReference type="ARBA" id="ARBA00005189"/>
    </source>
</evidence>
<dbReference type="PANTHER" id="PTHR37323">
    <property type="entry name" value="GCN5-RELATED N-ACETYLTRANSFERASE"/>
    <property type="match status" value="1"/>
</dbReference>
<accession>A0A0H5D331</accession>
<evidence type="ECO:0000256" key="4">
    <source>
        <dbReference type="ARBA" id="ARBA00023098"/>
    </source>
</evidence>
<protein>
    <recommendedName>
        <fullName evidence="8">L-ornithine N(alpha)-acyltransferase</fullName>
        <ecNumber evidence="7">2.3.2.30</ecNumber>
    </recommendedName>
</protein>
<dbReference type="EMBL" id="CVRL01000033">
    <property type="protein sequence ID" value="CRL11627.1"/>
    <property type="molecule type" value="Genomic_DNA"/>
</dbReference>
<evidence type="ECO:0000256" key="5">
    <source>
        <dbReference type="ARBA" id="ARBA00023315"/>
    </source>
</evidence>
<evidence type="ECO:0000256" key="6">
    <source>
        <dbReference type="ARBA" id="ARBA00038095"/>
    </source>
</evidence>
<evidence type="ECO:0000256" key="8">
    <source>
        <dbReference type="ARBA" id="ARBA00039866"/>
    </source>
</evidence>
<dbReference type="SUPFAM" id="SSF55729">
    <property type="entry name" value="Acyl-CoA N-acyltransferases (Nat)"/>
    <property type="match status" value="1"/>
</dbReference>
<keyword evidence="3" id="KW-0808">Transferase</keyword>
<keyword evidence="4" id="KW-0443">Lipid metabolism</keyword>
<dbReference type="InterPro" id="IPR052351">
    <property type="entry name" value="Ornithine_N-alpha-AT"/>
</dbReference>
<dbReference type="GO" id="GO:0006629">
    <property type="term" value="P:lipid metabolic process"/>
    <property type="evidence" value="ECO:0007669"/>
    <property type="project" value="UniProtKB-KW"/>
</dbReference>
<reference evidence="12" key="1">
    <citation type="submission" date="2015-05" db="EMBL/GenBank/DDBJ databases">
        <authorList>
            <person name="Rodrigo-Torres Lidia"/>
            <person name="Arahal R.David."/>
        </authorList>
    </citation>
    <scope>NUCLEOTIDE SEQUENCE [LARGE SCALE GENOMIC DNA]</scope>
    <source>
        <strain evidence="12">CECT 7321</strain>
    </source>
</reference>
<sequence length="266" mass="29169">MTRSKPEHPLSAPLPPPQGRQLLARGRYRLRLIPATAGEDLARAQDLRALCFGLVQRDADAFDATCLHLLVEEAETGHLVSCCRLSLLRDRTALLRSYTGTHYDLSHLTLGEGPVMELGRFCIHPDWRDADILRLAWGALTQLVDEEGVGLLLGCSSFAGVDPGPYAHALAQLSLRHQPPSGQVVSPQTAERRMLCDLDLPPFPDPKLAALQMPALLRTYLMMGGWVGDHLVVDRALNTQHIFTAVDIAAIPDNRKRLLRAVSATG</sequence>
<evidence type="ECO:0000256" key="7">
    <source>
        <dbReference type="ARBA" id="ARBA00039058"/>
    </source>
</evidence>
<dbReference type="STRING" id="481446.NIT7645_00893"/>
<proteinExistence type="inferred from homology"/>
<dbReference type="GO" id="GO:0043810">
    <property type="term" value="F:ornithine-acyl [acyl carrier protein] N-acyltransferase activity"/>
    <property type="evidence" value="ECO:0007669"/>
    <property type="project" value="UniProtKB-EC"/>
</dbReference>
<comment type="similarity">
    <text evidence="6">Belongs to the acetyltransferase family. OlsB subfamily.</text>
</comment>
<keyword evidence="5" id="KW-0012">Acyltransferase</keyword>
<comment type="pathway">
    <text evidence="1">Lipid metabolism.</text>
</comment>
<organism evidence="11 12">
    <name type="scientific">Phaeobacter italicus</name>
    <dbReference type="NCBI Taxonomy" id="481446"/>
    <lineage>
        <taxon>Bacteria</taxon>
        <taxon>Pseudomonadati</taxon>
        <taxon>Pseudomonadota</taxon>
        <taxon>Alphaproteobacteria</taxon>
        <taxon>Rhodobacterales</taxon>
        <taxon>Roseobacteraceae</taxon>
        <taxon>Phaeobacter</taxon>
    </lineage>
</organism>
<gene>
    <name evidence="11" type="ORF">NIT7321_02496</name>
</gene>
<dbReference type="EC" id="2.3.2.30" evidence="7"/>
<dbReference type="Proteomes" id="UP000043764">
    <property type="component" value="Unassembled WGS sequence"/>
</dbReference>
<keyword evidence="12" id="KW-1185">Reference proteome</keyword>
<dbReference type="Pfam" id="PF13444">
    <property type="entry name" value="Acetyltransf_5"/>
    <property type="match status" value="1"/>
</dbReference>